<comment type="caution">
    <text evidence="1">The sequence shown here is derived from an EMBL/GenBank/DDBJ whole genome shotgun (WGS) entry which is preliminary data.</text>
</comment>
<organism evidence="1 2">
    <name type="scientific">Diploscapter pachys</name>
    <dbReference type="NCBI Taxonomy" id="2018661"/>
    <lineage>
        <taxon>Eukaryota</taxon>
        <taxon>Metazoa</taxon>
        <taxon>Ecdysozoa</taxon>
        <taxon>Nematoda</taxon>
        <taxon>Chromadorea</taxon>
        <taxon>Rhabditida</taxon>
        <taxon>Rhabditina</taxon>
        <taxon>Rhabditomorpha</taxon>
        <taxon>Rhabditoidea</taxon>
        <taxon>Rhabditidae</taxon>
        <taxon>Diploscapter</taxon>
    </lineage>
</organism>
<dbReference type="EMBL" id="LIAE01010472">
    <property type="protein sequence ID" value="PAV60355.1"/>
    <property type="molecule type" value="Genomic_DNA"/>
</dbReference>
<reference evidence="1 2" key="1">
    <citation type="journal article" date="2017" name="Curr. Biol.">
        <title>Genome architecture and evolution of a unichromosomal asexual nematode.</title>
        <authorList>
            <person name="Fradin H."/>
            <person name="Zegar C."/>
            <person name="Gutwein M."/>
            <person name="Lucas J."/>
            <person name="Kovtun M."/>
            <person name="Corcoran D."/>
            <person name="Baugh L.R."/>
            <person name="Kiontke K."/>
            <person name="Gunsalus K."/>
            <person name="Fitch D.H."/>
            <person name="Piano F."/>
        </authorList>
    </citation>
    <scope>NUCLEOTIDE SEQUENCE [LARGE SCALE GENOMIC DNA]</scope>
    <source>
        <strain evidence="1">PF1309</strain>
    </source>
</reference>
<evidence type="ECO:0008006" key="3">
    <source>
        <dbReference type="Google" id="ProtNLM"/>
    </source>
</evidence>
<accession>A0A2A2JF94</accession>
<dbReference type="AlphaFoldDB" id="A0A2A2JF94"/>
<evidence type="ECO:0000313" key="1">
    <source>
        <dbReference type="EMBL" id="PAV60355.1"/>
    </source>
</evidence>
<evidence type="ECO:0000313" key="2">
    <source>
        <dbReference type="Proteomes" id="UP000218231"/>
    </source>
</evidence>
<protein>
    <recommendedName>
        <fullName evidence="3">DUF38 domain-containing protein</fullName>
    </recommendedName>
</protein>
<proteinExistence type="predicted"/>
<name>A0A2A2JF94_9BILA</name>
<gene>
    <name evidence="1" type="ORF">WR25_07829</name>
</gene>
<dbReference type="Proteomes" id="UP000218231">
    <property type="component" value="Unassembled WGS sequence"/>
</dbReference>
<sequence length="370" mass="42633">MYSFLGLRDLTQIARTNSRLYSIAHSEKSPIRHRMQQRNSEVTIELVKSVVKPQEDHGYAFELYRIGIVSDIFECQVDENSEPNPTRTHFDNNFSVKCCDEHFDNPEKFKDELVASDYIEPHKCYKENFIVPRFEDTYFKCRNLEEALLHAKNHLIFLTNYYATVRKIKIIAEGGDSLLDSLVSIIESEDINVAPVSSAFFGAISIDSKAVFNSKLFSKGIEAITYEETSEVNKSCHEFIFPEQIRKARKFVKISDQDMKDEQLLLFDNAQHMDIVDRKISIQGIAKLIQKVYENKMNEPIKYQIHHSDGSGREEAKSIWDIMEFVSDGAIEYSEDESATLTNKSGQKFIVKLNYEPSSTEFRFSACSSN</sequence>
<keyword evidence="2" id="KW-1185">Reference proteome</keyword>